<dbReference type="InterPro" id="IPR020568">
    <property type="entry name" value="Ribosomal_Su5_D2-typ_SF"/>
</dbReference>
<dbReference type="FunFam" id="3.90.1430.10:FF:000003">
    <property type="entry name" value="Elongation factor 2"/>
    <property type="match status" value="1"/>
</dbReference>
<dbReference type="InterPro" id="IPR009000">
    <property type="entry name" value="Transl_B-barrel_sf"/>
</dbReference>
<dbReference type="FunFam" id="3.30.70.870:FF:000002">
    <property type="entry name" value="Translation elongation factor 2"/>
    <property type="match status" value="1"/>
</dbReference>
<comment type="caution">
    <text evidence="9">The sequence shown here is derived from an EMBL/GenBank/DDBJ whole genome shotgun (WGS) entry which is preliminary data.</text>
</comment>
<dbReference type="SUPFAM" id="SSF54980">
    <property type="entry name" value="EF-G C-terminal domain-like"/>
    <property type="match status" value="2"/>
</dbReference>
<evidence type="ECO:0000256" key="4">
    <source>
        <dbReference type="ARBA" id="ARBA00022768"/>
    </source>
</evidence>
<dbReference type="Pfam" id="PF03764">
    <property type="entry name" value="EFG_IV"/>
    <property type="match status" value="1"/>
</dbReference>
<dbReference type="InterPro" id="IPR014710">
    <property type="entry name" value="RmlC-like_jellyroll"/>
</dbReference>
<evidence type="ECO:0000259" key="8">
    <source>
        <dbReference type="PROSITE" id="PS51722"/>
    </source>
</evidence>
<dbReference type="Gene3D" id="3.30.230.10">
    <property type="match status" value="1"/>
</dbReference>
<dbReference type="SMART" id="SM00838">
    <property type="entry name" value="EFG_C"/>
    <property type="match status" value="1"/>
</dbReference>
<dbReference type="InterPro" id="IPR014721">
    <property type="entry name" value="Ribsml_uS5_D2-typ_fold_subgr"/>
</dbReference>
<dbReference type="GO" id="GO:0005525">
    <property type="term" value="F:GTP binding"/>
    <property type="evidence" value="ECO:0007669"/>
    <property type="project" value="UniProtKB-KW"/>
</dbReference>
<dbReference type="FunFam" id="3.30.70.240:FF:000003">
    <property type="entry name" value="Translation elongation factor 2"/>
    <property type="match status" value="1"/>
</dbReference>
<evidence type="ECO:0000256" key="6">
    <source>
        <dbReference type="ARBA" id="ARBA00023134"/>
    </source>
</evidence>
<dbReference type="SUPFAM" id="SSF50447">
    <property type="entry name" value="Translation proteins"/>
    <property type="match status" value="1"/>
</dbReference>
<dbReference type="Gene3D" id="2.60.120.10">
    <property type="entry name" value="Jelly Rolls"/>
    <property type="match status" value="1"/>
</dbReference>
<dbReference type="InterPro" id="IPR000640">
    <property type="entry name" value="EFG_V-like"/>
</dbReference>
<dbReference type="PANTHER" id="PTHR42908:SF10">
    <property type="entry name" value="EUKARYOTIC TRANSLATION ELONGATION FACTOR 2"/>
    <property type="match status" value="1"/>
</dbReference>
<dbReference type="GO" id="GO:0003746">
    <property type="term" value="F:translation elongation factor activity"/>
    <property type="evidence" value="ECO:0007669"/>
    <property type="project" value="UniProtKB-KW"/>
</dbReference>
<dbReference type="FunFam" id="2.40.30.10:FF:000010">
    <property type="entry name" value="Translation elongation factor 2"/>
    <property type="match status" value="1"/>
</dbReference>
<dbReference type="STRING" id="1890364.A0A2P6NPT2"/>
<dbReference type="Gene3D" id="2.40.30.10">
    <property type="entry name" value="Translation factors"/>
    <property type="match status" value="1"/>
</dbReference>
<dbReference type="InParanoid" id="A0A2P6NPT2"/>
<feature type="domain" description="Tr-type G" evidence="8">
    <location>
        <begin position="312"/>
        <end position="527"/>
    </location>
</feature>
<dbReference type="GO" id="GO:1990904">
    <property type="term" value="C:ribonucleoprotein complex"/>
    <property type="evidence" value="ECO:0007669"/>
    <property type="project" value="TreeGrafter"/>
</dbReference>
<dbReference type="Gene3D" id="3.30.70.870">
    <property type="entry name" value="Elongation Factor G (Translational Gtpase), domain 3"/>
    <property type="match status" value="1"/>
</dbReference>
<dbReference type="CDD" id="cd04096">
    <property type="entry name" value="eEF2_snRNP_like_C"/>
    <property type="match status" value="1"/>
</dbReference>
<dbReference type="CDD" id="cd01885">
    <property type="entry name" value="EF2"/>
    <property type="match status" value="1"/>
</dbReference>
<dbReference type="Gene3D" id="3.30.70.240">
    <property type="match status" value="1"/>
</dbReference>
<evidence type="ECO:0000313" key="9">
    <source>
        <dbReference type="EMBL" id="PRP85908.1"/>
    </source>
</evidence>
<keyword evidence="6" id="KW-0342">GTP-binding</keyword>
<keyword evidence="2" id="KW-0963">Cytoplasm</keyword>
<dbReference type="InterPro" id="IPR041095">
    <property type="entry name" value="EFG_II"/>
</dbReference>
<dbReference type="AlphaFoldDB" id="A0A2P6NPT2"/>
<dbReference type="InterPro" id="IPR027417">
    <property type="entry name" value="P-loop_NTPase"/>
</dbReference>
<dbReference type="GO" id="GO:0005829">
    <property type="term" value="C:cytosol"/>
    <property type="evidence" value="ECO:0007669"/>
    <property type="project" value="TreeGrafter"/>
</dbReference>
<dbReference type="InterPro" id="IPR013096">
    <property type="entry name" value="Cupin_2"/>
</dbReference>
<dbReference type="CDD" id="cd01681">
    <property type="entry name" value="aeEF2_snRNP_like_IV"/>
    <property type="match status" value="1"/>
</dbReference>
<dbReference type="FunFam" id="3.40.50.300:FF:000058">
    <property type="entry name" value="Translation elongation factor 2"/>
    <property type="match status" value="1"/>
</dbReference>
<dbReference type="Pfam" id="PF00009">
    <property type="entry name" value="GTP_EFTU"/>
    <property type="match status" value="1"/>
</dbReference>
<dbReference type="PANTHER" id="PTHR42908">
    <property type="entry name" value="TRANSLATION ELONGATION FACTOR-RELATED"/>
    <property type="match status" value="1"/>
</dbReference>
<comment type="catalytic activity">
    <reaction evidence="7">
        <text>GTP + H2O = GDP + phosphate + H(+)</text>
        <dbReference type="Rhea" id="RHEA:19669"/>
        <dbReference type="ChEBI" id="CHEBI:15377"/>
        <dbReference type="ChEBI" id="CHEBI:15378"/>
        <dbReference type="ChEBI" id="CHEBI:37565"/>
        <dbReference type="ChEBI" id="CHEBI:43474"/>
        <dbReference type="ChEBI" id="CHEBI:58189"/>
    </reaction>
    <physiologicalReaction direction="left-to-right" evidence="7">
        <dbReference type="Rhea" id="RHEA:19670"/>
    </physiologicalReaction>
</comment>
<evidence type="ECO:0000256" key="5">
    <source>
        <dbReference type="ARBA" id="ARBA00022917"/>
    </source>
</evidence>
<dbReference type="SMART" id="SM00889">
    <property type="entry name" value="EFG_IV"/>
    <property type="match status" value="1"/>
</dbReference>
<dbReference type="InterPro" id="IPR000795">
    <property type="entry name" value="T_Tr_GTP-bd_dom"/>
</dbReference>
<sequence length="1267" mass="141307">MPKEIDRRFQTAGVILKEWYAQTNKPRFWVFGASIPEPASGSRQPITDRLTVSIIEDAIFRAADKTAEAIEIPTGTPLSSYSEEASVFTLQDHWNSTPWCLPLYQPDIHLPSSFLQPKTLREAWNSDTVRELFVDRGWMTEREASVYLKSCVDTLNERMRLIDVNVMNARIAKWKRHIDISPIPSIIQDATGHAVYCNAAFRKITNLPHDINEVSVLDLFDYPSSSIRMLSWFHFAPASRSVSSSFLRLWSPTSDFKPVQRHGQSYTEGVSWMERDMTPEQFPYCTCTFFMPSPSAVNFTPEQMRDVMDRPTNIRNLTVIAHVDHGKSTLTDSLIAAAGIISADAAGTMRLTDTREDEIERGITIKSTGISLYFDVPQEITIPHDSRGREFVLNLIDSPGHVDFSSEVTAALRVTDGALVVVDMVEGVSVQTETVLRQALSENVVPVVVINKLDRGFLELDKDPEDMYRDFVRVIEDANVIIGTYINDIMGDVTVYAERGTVAFACGLQGWAFTLDTFARMYATRLGKSANKIVDHLWGDHFYDAERKKWTTEPISPEGKTLERGFCKFILHPIREVFRACMSSDRQRLEAILTNTRVHLNEEEKNLEPKKLLRTVMRRWLPADNALLEMSVRHLPSPARAQSYRCSQLYTGPSDDVTAEAIKRCDPNGPLVMYVSKMVPTNDGGRFYAFGRVFSGTVTTGTPVRILDPHHVLGQSRPNIKTVQRVVVAMGRKMEAMATIPCGNTCALLGVDQHIVKTATLTTDDTSHPIATMKFSVSPVVEMAVEPKHPTDLPKLVEGIRRMVSGDSLIQSRVDESGVHIVAGAGELHLEICLKDLVGYMGGADIIVSPPIVTYREGISGTSQLCRTKSTNKHNRFTAVAEPLDPRILKGIEEGGIRLDDPHKLADDFGWSNSEIKRLWTFGPTSAPSCTLSDSTTGAEYLREIKSSVVAGFEEATRHGILCGESVRGAHYRILDVSIHSSSAQRGIGQVLPATRRLFQAAQLSAGPRLVEPMYAVDIICPTSAMGGVYGVLNRRRGKILEEKEREGTPLREIKSYMPVSEGFGFVAELAKATGGKAFPTCIFDHWEMMEEDPTREGEAMDIVKSIRKRKGYKAELPVLADLVDMMRKKYDVDFNSCHCAVVTLSNEHHTHIMSQYKVAASNAESGSMGQKLLARGSTISMRLWVENAHSEHQPQVERDYETVGYVLSGSAELHLGSEVIELRQGDSWVVPRHTKHTYKITSDFKAVEATHPIAEEKGRDAAPQQN</sequence>
<dbReference type="EMBL" id="MDYQ01000037">
    <property type="protein sequence ID" value="PRP85908.1"/>
    <property type="molecule type" value="Genomic_DNA"/>
</dbReference>
<keyword evidence="4" id="KW-0251">Elongation factor</keyword>
<organism evidence="9 10">
    <name type="scientific">Planoprotostelium fungivorum</name>
    <dbReference type="NCBI Taxonomy" id="1890364"/>
    <lineage>
        <taxon>Eukaryota</taxon>
        <taxon>Amoebozoa</taxon>
        <taxon>Evosea</taxon>
        <taxon>Variosea</taxon>
        <taxon>Cavosteliida</taxon>
        <taxon>Cavosteliaceae</taxon>
        <taxon>Planoprotostelium</taxon>
    </lineage>
</organism>
<evidence type="ECO:0000256" key="1">
    <source>
        <dbReference type="ARBA" id="ARBA00004496"/>
    </source>
</evidence>
<proteinExistence type="predicted"/>
<dbReference type="Pfam" id="PF07883">
    <property type="entry name" value="Cupin_2"/>
    <property type="match status" value="1"/>
</dbReference>
<dbReference type="PRINTS" id="PR00315">
    <property type="entry name" value="ELONGATNFCT"/>
</dbReference>
<dbReference type="PROSITE" id="PS51722">
    <property type="entry name" value="G_TR_2"/>
    <property type="match status" value="1"/>
</dbReference>
<evidence type="ECO:0000256" key="2">
    <source>
        <dbReference type="ARBA" id="ARBA00022490"/>
    </source>
</evidence>
<dbReference type="OrthoDB" id="364892at2759"/>
<keyword evidence="5" id="KW-0648">Protein biosynthesis</keyword>
<evidence type="ECO:0000256" key="3">
    <source>
        <dbReference type="ARBA" id="ARBA00022741"/>
    </source>
</evidence>
<protein>
    <recommendedName>
        <fullName evidence="8">Tr-type G domain-containing protein</fullName>
    </recommendedName>
</protein>
<gene>
    <name evidence="9" type="ORF">PROFUN_06030</name>
</gene>
<accession>A0A2P6NPT2</accession>
<dbReference type="SUPFAM" id="SSF51182">
    <property type="entry name" value="RmlC-like cupins"/>
    <property type="match status" value="1"/>
</dbReference>
<keyword evidence="3" id="KW-0547">Nucleotide-binding</keyword>
<dbReference type="NCBIfam" id="TIGR00231">
    <property type="entry name" value="small_GTP"/>
    <property type="match status" value="1"/>
</dbReference>
<comment type="subcellular location">
    <subcellularLocation>
        <location evidence="1">Cytoplasm</location>
    </subcellularLocation>
</comment>
<reference evidence="9 10" key="1">
    <citation type="journal article" date="2018" name="Genome Biol. Evol.">
        <title>Multiple Roots of Fruiting Body Formation in Amoebozoa.</title>
        <authorList>
            <person name="Hillmann F."/>
            <person name="Forbes G."/>
            <person name="Novohradska S."/>
            <person name="Ferling I."/>
            <person name="Riege K."/>
            <person name="Groth M."/>
            <person name="Westermann M."/>
            <person name="Marz M."/>
            <person name="Spaller T."/>
            <person name="Winckler T."/>
            <person name="Schaap P."/>
            <person name="Glockner G."/>
        </authorList>
    </citation>
    <scope>NUCLEOTIDE SEQUENCE [LARGE SCALE GENOMIC DNA]</scope>
    <source>
        <strain evidence="9 10">Jena</strain>
    </source>
</reference>
<dbReference type="InterPro" id="IPR035647">
    <property type="entry name" value="EFG_III/V"/>
</dbReference>
<evidence type="ECO:0000256" key="7">
    <source>
        <dbReference type="ARBA" id="ARBA00049117"/>
    </source>
</evidence>
<dbReference type="CDD" id="cd16261">
    <property type="entry name" value="EF2_snRNP_III"/>
    <property type="match status" value="1"/>
</dbReference>
<dbReference type="Gene3D" id="3.40.50.300">
    <property type="entry name" value="P-loop containing nucleotide triphosphate hydrolases"/>
    <property type="match status" value="1"/>
</dbReference>
<name>A0A2P6NPT2_9EUKA</name>
<dbReference type="Pfam" id="PF03144">
    <property type="entry name" value="GTP_EFTU_D2"/>
    <property type="match status" value="1"/>
</dbReference>
<dbReference type="SUPFAM" id="SSF54211">
    <property type="entry name" value="Ribosomal protein S5 domain 2-like"/>
    <property type="match status" value="1"/>
</dbReference>
<dbReference type="GO" id="GO:0043022">
    <property type="term" value="F:ribosome binding"/>
    <property type="evidence" value="ECO:0007669"/>
    <property type="project" value="TreeGrafter"/>
</dbReference>
<dbReference type="InterPro" id="IPR004161">
    <property type="entry name" value="EFTu-like_2"/>
</dbReference>
<dbReference type="CDD" id="cd16268">
    <property type="entry name" value="EF2_II"/>
    <property type="match status" value="1"/>
</dbReference>
<dbReference type="GO" id="GO:0003924">
    <property type="term" value="F:GTPase activity"/>
    <property type="evidence" value="ECO:0007669"/>
    <property type="project" value="InterPro"/>
</dbReference>
<dbReference type="InterPro" id="IPR005225">
    <property type="entry name" value="Small_GTP-bd"/>
</dbReference>
<dbReference type="Pfam" id="PF00679">
    <property type="entry name" value="EFG_C"/>
    <property type="match status" value="1"/>
</dbReference>
<keyword evidence="10" id="KW-1185">Reference proteome</keyword>
<dbReference type="InterPro" id="IPR005517">
    <property type="entry name" value="Transl_elong_EFG/EF2_IV"/>
</dbReference>
<dbReference type="InterPro" id="IPR011051">
    <property type="entry name" value="RmlC_Cupin_sf"/>
</dbReference>
<dbReference type="Pfam" id="PF14492">
    <property type="entry name" value="EFG_III"/>
    <property type="match status" value="1"/>
</dbReference>
<evidence type="ECO:0000313" key="10">
    <source>
        <dbReference type="Proteomes" id="UP000241769"/>
    </source>
</evidence>
<dbReference type="Proteomes" id="UP000241769">
    <property type="component" value="Unassembled WGS sequence"/>
</dbReference>
<dbReference type="SUPFAM" id="SSF52540">
    <property type="entry name" value="P-loop containing nucleoside triphosphate hydrolases"/>
    <property type="match status" value="1"/>
</dbReference>